<dbReference type="GO" id="GO:0008967">
    <property type="term" value="F:phosphoglycolate phosphatase activity"/>
    <property type="evidence" value="ECO:0007669"/>
    <property type="project" value="TreeGrafter"/>
</dbReference>
<dbReference type="NCBIfam" id="NF011564">
    <property type="entry name" value="PRK14988.1"/>
    <property type="match status" value="1"/>
</dbReference>
<dbReference type="GO" id="GO:0005829">
    <property type="term" value="C:cytosol"/>
    <property type="evidence" value="ECO:0007669"/>
    <property type="project" value="TreeGrafter"/>
</dbReference>
<keyword evidence="2" id="KW-1185">Reference proteome</keyword>
<dbReference type="GO" id="GO:0006281">
    <property type="term" value="P:DNA repair"/>
    <property type="evidence" value="ECO:0007669"/>
    <property type="project" value="TreeGrafter"/>
</dbReference>
<dbReference type="Gene3D" id="3.40.50.1000">
    <property type="entry name" value="HAD superfamily/HAD-like"/>
    <property type="match status" value="1"/>
</dbReference>
<dbReference type="Pfam" id="PF13419">
    <property type="entry name" value="HAD_2"/>
    <property type="match status" value="1"/>
</dbReference>
<gene>
    <name evidence="1" type="ORF">BCF53_101334</name>
</gene>
<dbReference type="SUPFAM" id="SSF56784">
    <property type="entry name" value="HAD-like"/>
    <property type="match status" value="1"/>
</dbReference>
<dbReference type="Proteomes" id="UP000295793">
    <property type="component" value="Unassembled WGS sequence"/>
</dbReference>
<sequence length="223" mass="25511">MAILSPEQWDDISWVLLDMDGTLLDLCFDDTLWRIALPKAYAEHHQITEDEASKTIIQLAEQAWGKLDWYCLDYWSEQVGFDIRPVKSELSHLIGFRKGALAFLKWLKHHNKHVILATNAHPDSIALKDLHTDLSQWVDVIMDAHSANAPKESPGYWQWLQEKTNYIAGQTLFIDDNDHILDAAANAGIAHCLGVKTPNSQGRVYDSRYPAFDHFQELYLPSI</sequence>
<dbReference type="InterPro" id="IPR023214">
    <property type="entry name" value="HAD_sf"/>
</dbReference>
<dbReference type="OrthoDB" id="9773910at2"/>
<proteinExistence type="predicted"/>
<dbReference type="InterPro" id="IPR036412">
    <property type="entry name" value="HAD-like_sf"/>
</dbReference>
<evidence type="ECO:0000313" key="1">
    <source>
        <dbReference type="EMBL" id="TCS43991.1"/>
    </source>
</evidence>
<dbReference type="EMBL" id="SLZR01000001">
    <property type="protein sequence ID" value="TCS43991.1"/>
    <property type="molecule type" value="Genomic_DNA"/>
</dbReference>
<dbReference type="PANTHER" id="PTHR43434">
    <property type="entry name" value="PHOSPHOGLYCOLATE PHOSPHATASE"/>
    <property type="match status" value="1"/>
</dbReference>
<name>A0A4R3IBW5_9GAMM</name>
<dbReference type="InterPro" id="IPR050155">
    <property type="entry name" value="HAD-like_hydrolase_sf"/>
</dbReference>
<evidence type="ECO:0000313" key="2">
    <source>
        <dbReference type="Proteomes" id="UP000295793"/>
    </source>
</evidence>
<dbReference type="InterPro" id="IPR041492">
    <property type="entry name" value="HAD_2"/>
</dbReference>
<dbReference type="RefSeq" id="WP_132699224.1">
    <property type="nucleotide sequence ID" value="NZ_SLZR01000001.1"/>
</dbReference>
<dbReference type="PANTHER" id="PTHR43434:SF3">
    <property type="entry name" value="GMP_IMP NUCLEOTIDASE YRFG"/>
    <property type="match status" value="1"/>
</dbReference>
<keyword evidence="1" id="KW-0378">Hydrolase</keyword>
<comment type="caution">
    <text evidence="1">The sequence shown here is derived from an EMBL/GenBank/DDBJ whole genome shotgun (WGS) entry which is preliminary data.</text>
</comment>
<dbReference type="CDD" id="cd01427">
    <property type="entry name" value="HAD_like"/>
    <property type="match status" value="1"/>
</dbReference>
<organism evidence="1 2">
    <name type="scientific">Reinekea marinisedimentorum</name>
    <dbReference type="NCBI Taxonomy" id="230495"/>
    <lineage>
        <taxon>Bacteria</taxon>
        <taxon>Pseudomonadati</taxon>
        <taxon>Pseudomonadota</taxon>
        <taxon>Gammaproteobacteria</taxon>
        <taxon>Oceanospirillales</taxon>
        <taxon>Saccharospirillaceae</taxon>
        <taxon>Reinekea</taxon>
    </lineage>
</organism>
<accession>A0A4R3IBW5</accession>
<protein>
    <submittedName>
        <fullName evidence="1">Putative hydrolase of the HAD superfamily</fullName>
    </submittedName>
</protein>
<reference evidence="1 2" key="1">
    <citation type="submission" date="2019-03" db="EMBL/GenBank/DDBJ databases">
        <title>Genomic Encyclopedia of Archaeal and Bacterial Type Strains, Phase II (KMG-II): from individual species to whole genera.</title>
        <authorList>
            <person name="Goeker M."/>
        </authorList>
    </citation>
    <scope>NUCLEOTIDE SEQUENCE [LARGE SCALE GENOMIC DNA]</scope>
    <source>
        <strain evidence="1 2">DSM 15388</strain>
    </source>
</reference>
<dbReference type="AlphaFoldDB" id="A0A4R3IBW5"/>